<keyword evidence="5 11" id="KW-0808">Transferase</keyword>
<reference evidence="13 14" key="1">
    <citation type="journal article" date="2018" name="Plant Biotechnol. Rep.">
        <title>Diversity and antifungal activity of endophytic bacteria associated with Panax ginseng seedlings.</title>
        <authorList>
            <person name="Park J.M."/>
            <person name="Hong C.E."/>
            <person name="Jo S.H."/>
        </authorList>
    </citation>
    <scope>NUCLEOTIDE SEQUENCE [LARGE SCALE GENOMIC DNA]</scope>
    <source>
        <strain evidence="13 14">PgKB38</strain>
    </source>
</reference>
<evidence type="ECO:0000256" key="1">
    <source>
        <dbReference type="ARBA" id="ARBA00008282"/>
    </source>
</evidence>
<dbReference type="GO" id="GO:0016740">
    <property type="term" value="F:transferase activity"/>
    <property type="evidence" value="ECO:0007669"/>
    <property type="project" value="UniProtKB-UniRule"/>
</dbReference>
<dbReference type="InterPro" id="IPR024932">
    <property type="entry name" value="ApbE"/>
</dbReference>
<gene>
    <name evidence="13" type="primary">apbE</name>
    <name evidence="13" type="ORF">FX985_06057</name>
</gene>
<feature type="binding site" evidence="12">
    <location>
        <position position="157"/>
    </location>
    <ligand>
        <name>Mg(2+)</name>
        <dbReference type="ChEBI" id="CHEBI:18420"/>
    </ligand>
</feature>
<evidence type="ECO:0000256" key="2">
    <source>
        <dbReference type="ARBA" id="ARBA00011955"/>
    </source>
</evidence>
<sequence length="337" mass="36241">MKMSTDSQRYSLNGETMGTRYSAVFYAEAGLDIEAISRSLAQAVERVDQQMSLWKADSDLNRLNAAPEQTWLPVPKELASVLATALRVSQQSAGAFDIAVGDRVEAWGFGPGAPTITAHNVDTLAPRPRLSAHGGLTVDLQRHQVRKHAPLHLNLNAIAKGFGVDELARCLDGFGLTRYLVGIDGEMRARGVKPDAQPWVVAIEKPCRGRREVMGVMELCDAAIATSGDYRHWVDLEGRQYAHTLDPATGAPLCNTIAAVTVVAASCMLADAWATALMVLGEIEGPRLAQALGMDALFVLREGDQLKEISIVGGILQAQIENRPTQTPPTNASPAQP</sequence>
<evidence type="ECO:0000313" key="14">
    <source>
        <dbReference type="Proteomes" id="UP000323425"/>
    </source>
</evidence>
<evidence type="ECO:0000256" key="4">
    <source>
        <dbReference type="ARBA" id="ARBA00022630"/>
    </source>
</evidence>
<dbReference type="InterPro" id="IPR003374">
    <property type="entry name" value="ApbE-like_sf"/>
</dbReference>
<comment type="similarity">
    <text evidence="1 11">Belongs to the ApbE family.</text>
</comment>
<dbReference type="SUPFAM" id="SSF143631">
    <property type="entry name" value="ApbE-like"/>
    <property type="match status" value="1"/>
</dbReference>
<keyword evidence="4 11" id="KW-0285">Flavoprotein</keyword>
<evidence type="ECO:0000256" key="3">
    <source>
        <dbReference type="ARBA" id="ARBA00016337"/>
    </source>
</evidence>
<dbReference type="PANTHER" id="PTHR30040:SF2">
    <property type="entry name" value="FAD:PROTEIN FMN TRANSFERASE"/>
    <property type="match status" value="1"/>
</dbReference>
<proteinExistence type="inferred from homology"/>
<organism evidence="13 14">
    <name type="scientific">Pseudomonas extremaustralis</name>
    <dbReference type="NCBI Taxonomy" id="359110"/>
    <lineage>
        <taxon>Bacteria</taxon>
        <taxon>Pseudomonadati</taxon>
        <taxon>Pseudomonadota</taxon>
        <taxon>Gammaproteobacteria</taxon>
        <taxon>Pseudomonadales</taxon>
        <taxon>Pseudomonadaceae</taxon>
        <taxon>Pseudomonas</taxon>
    </lineage>
</organism>
<dbReference type="GO" id="GO:0046872">
    <property type="term" value="F:metal ion binding"/>
    <property type="evidence" value="ECO:0007669"/>
    <property type="project" value="UniProtKB-UniRule"/>
</dbReference>
<dbReference type="PANTHER" id="PTHR30040">
    <property type="entry name" value="THIAMINE BIOSYNTHESIS LIPOPROTEIN APBE"/>
    <property type="match status" value="1"/>
</dbReference>
<dbReference type="EMBL" id="VTFH01000002">
    <property type="protein sequence ID" value="KAA8559679.1"/>
    <property type="molecule type" value="Genomic_DNA"/>
</dbReference>
<comment type="catalytic activity">
    <reaction evidence="10 11">
        <text>L-threonyl-[protein] + FAD = FMN-L-threonyl-[protein] + AMP + H(+)</text>
        <dbReference type="Rhea" id="RHEA:36847"/>
        <dbReference type="Rhea" id="RHEA-COMP:11060"/>
        <dbReference type="Rhea" id="RHEA-COMP:11061"/>
        <dbReference type="ChEBI" id="CHEBI:15378"/>
        <dbReference type="ChEBI" id="CHEBI:30013"/>
        <dbReference type="ChEBI" id="CHEBI:57692"/>
        <dbReference type="ChEBI" id="CHEBI:74257"/>
        <dbReference type="ChEBI" id="CHEBI:456215"/>
        <dbReference type="EC" id="2.7.1.180"/>
    </reaction>
</comment>
<accession>A0A5M9IUW9</accession>
<evidence type="ECO:0000256" key="8">
    <source>
        <dbReference type="ARBA" id="ARBA00022842"/>
    </source>
</evidence>
<feature type="binding site" evidence="12">
    <location>
        <position position="271"/>
    </location>
    <ligand>
        <name>Mg(2+)</name>
        <dbReference type="ChEBI" id="CHEBI:18420"/>
    </ligand>
</feature>
<name>A0A5M9IUW9_9PSED</name>
<evidence type="ECO:0000256" key="7">
    <source>
        <dbReference type="ARBA" id="ARBA00022827"/>
    </source>
</evidence>
<keyword evidence="8 11" id="KW-0460">Magnesium</keyword>
<dbReference type="PIRSF" id="PIRSF006268">
    <property type="entry name" value="ApbE"/>
    <property type="match status" value="1"/>
</dbReference>
<evidence type="ECO:0000256" key="11">
    <source>
        <dbReference type="PIRNR" id="PIRNR006268"/>
    </source>
</evidence>
<comment type="cofactor">
    <cofactor evidence="12">
        <name>Mg(2+)</name>
        <dbReference type="ChEBI" id="CHEBI:18420"/>
    </cofactor>
    <cofactor evidence="12">
        <name>Mn(2+)</name>
        <dbReference type="ChEBI" id="CHEBI:29035"/>
    </cofactor>
    <text evidence="12">Magnesium. Can also use manganese.</text>
</comment>
<evidence type="ECO:0000256" key="12">
    <source>
        <dbReference type="PIRSR" id="PIRSR006268-2"/>
    </source>
</evidence>
<evidence type="ECO:0000256" key="10">
    <source>
        <dbReference type="ARBA" id="ARBA00048540"/>
    </source>
</evidence>
<dbReference type="Pfam" id="PF02424">
    <property type="entry name" value="ApbE"/>
    <property type="match status" value="1"/>
</dbReference>
<dbReference type="EC" id="2.7.1.180" evidence="2 11"/>
<evidence type="ECO:0000256" key="5">
    <source>
        <dbReference type="ARBA" id="ARBA00022679"/>
    </source>
</evidence>
<evidence type="ECO:0000313" key="13">
    <source>
        <dbReference type="EMBL" id="KAA8559679.1"/>
    </source>
</evidence>
<evidence type="ECO:0000256" key="9">
    <source>
        <dbReference type="ARBA" id="ARBA00031306"/>
    </source>
</evidence>
<dbReference type="AlphaFoldDB" id="A0A5M9IUW9"/>
<dbReference type="Proteomes" id="UP000323425">
    <property type="component" value="Unassembled WGS sequence"/>
</dbReference>
<comment type="caution">
    <text evidence="13">The sequence shown here is derived from an EMBL/GenBank/DDBJ whole genome shotgun (WGS) entry which is preliminary data.</text>
</comment>
<keyword evidence="6 11" id="KW-0479">Metal-binding</keyword>
<evidence type="ECO:0000256" key="6">
    <source>
        <dbReference type="ARBA" id="ARBA00022723"/>
    </source>
</evidence>
<keyword evidence="7 11" id="KW-0274">FAD</keyword>
<feature type="binding site" evidence="12">
    <location>
        <position position="275"/>
    </location>
    <ligand>
        <name>Mg(2+)</name>
        <dbReference type="ChEBI" id="CHEBI:18420"/>
    </ligand>
</feature>
<protein>
    <recommendedName>
        <fullName evidence="3 11">FAD:protein FMN transferase</fullName>
        <ecNumber evidence="2 11">2.7.1.180</ecNumber>
    </recommendedName>
    <alternativeName>
        <fullName evidence="9 11">Flavin transferase</fullName>
    </alternativeName>
</protein>
<dbReference type="Gene3D" id="3.10.520.10">
    <property type="entry name" value="ApbE-like domains"/>
    <property type="match status" value="1"/>
</dbReference>